<gene>
    <name evidence="3" type="ORF">OSJNBa0002E10.22</name>
    <name evidence="2" type="ORF">OSJNBa0089L03.56</name>
</gene>
<reference evidence="2" key="1">
    <citation type="submission" date="2002-09" db="EMBL/GenBank/DDBJ databases">
        <title>Oryza sativa nipponbare(GA3) genomic DNA, chromosome 8, BAC clone:OSJNBa0089L03.</title>
        <authorList>
            <person name="Sasaki T."/>
            <person name="Matsumoto T."/>
            <person name="Katayose Y."/>
        </authorList>
    </citation>
    <scope>NUCLEOTIDE SEQUENCE</scope>
</reference>
<feature type="compositionally biased region" description="Basic residues" evidence="1">
    <location>
        <begin position="165"/>
        <end position="177"/>
    </location>
</feature>
<name>Q6YWM0_ORYSJ</name>
<evidence type="ECO:0000313" key="4">
    <source>
        <dbReference type="Proteomes" id="UP000000763"/>
    </source>
</evidence>
<dbReference type="EMBL" id="AP006857">
    <property type="protein sequence ID" value="BAD20171.1"/>
    <property type="molecule type" value="Genomic_DNA"/>
</dbReference>
<reference evidence="4" key="4">
    <citation type="journal article" date="2008" name="Nucleic Acids Res.">
        <title>The rice annotation project database (RAP-DB): 2008 update.</title>
        <authorList>
            <consortium name="The rice annotation project (RAP)"/>
        </authorList>
    </citation>
    <scope>GENOME REANNOTATION</scope>
    <source>
        <strain evidence="4">cv. Nipponbare</strain>
    </source>
</reference>
<reference evidence="4" key="3">
    <citation type="journal article" date="2005" name="Nature">
        <title>The map-based sequence of the rice genome.</title>
        <authorList>
            <consortium name="International rice genome sequencing project (IRGSP)"/>
            <person name="Matsumoto T."/>
            <person name="Wu J."/>
            <person name="Kanamori H."/>
            <person name="Katayose Y."/>
            <person name="Fujisawa M."/>
            <person name="Namiki N."/>
            <person name="Mizuno H."/>
            <person name="Yamamoto K."/>
            <person name="Antonio B.A."/>
            <person name="Baba T."/>
            <person name="Sakata K."/>
            <person name="Nagamura Y."/>
            <person name="Aoki H."/>
            <person name="Arikawa K."/>
            <person name="Arita K."/>
            <person name="Bito T."/>
            <person name="Chiden Y."/>
            <person name="Fujitsuka N."/>
            <person name="Fukunaka R."/>
            <person name="Hamada M."/>
            <person name="Harada C."/>
            <person name="Hayashi A."/>
            <person name="Hijishita S."/>
            <person name="Honda M."/>
            <person name="Hosokawa S."/>
            <person name="Ichikawa Y."/>
            <person name="Idonuma A."/>
            <person name="Iijima M."/>
            <person name="Ikeda M."/>
            <person name="Ikeno M."/>
            <person name="Ito K."/>
            <person name="Ito S."/>
            <person name="Ito T."/>
            <person name="Ito Y."/>
            <person name="Ito Y."/>
            <person name="Iwabuchi A."/>
            <person name="Kamiya K."/>
            <person name="Karasawa W."/>
            <person name="Kurita K."/>
            <person name="Katagiri S."/>
            <person name="Kikuta A."/>
            <person name="Kobayashi H."/>
            <person name="Kobayashi N."/>
            <person name="Machita K."/>
            <person name="Maehara T."/>
            <person name="Masukawa M."/>
            <person name="Mizubayashi T."/>
            <person name="Mukai Y."/>
            <person name="Nagasaki H."/>
            <person name="Nagata Y."/>
            <person name="Naito S."/>
            <person name="Nakashima M."/>
            <person name="Nakama Y."/>
            <person name="Nakamichi Y."/>
            <person name="Nakamura M."/>
            <person name="Meguro A."/>
            <person name="Negishi M."/>
            <person name="Ohta I."/>
            <person name="Ohta T."/>
            <person name="Okamoto M."/>
            <person name="Ono N."/>
            <person name="Saji S."/>
            <person name="Sakaguchi M."/>
            <person name="Sakai K."/>
            <person name="Shibata M."/>
            <person name="Shimokawa T."/>
            <person name="Song J."/>
            <person name="Takazaki Y."/>
            <person name="Terasawa K."/>
            <person name="Tsugane M."/>
            <person name="Tsuji K."/>
            <person name="Ueda S."/>
            <person name="Waki K."/>
            <person name="Yamagata H."/>
            <person name="Yamamoto M."/>
            <person name="Yamamoto S."/>
            <person name="Yamane H."/>
            <person name="Yoshiki S."/>
            <person name="Yoshihara R."/>
            <person name="Yukawa K."/>
            <person name="Zhong H."/>
            <person name="Yano M."/>
            <person name="Yuan Q."/>
            <person name="Ouyang S."/>
            <person name="Liu J."/>
            <person name="Jones K.M."/>
            <person name="Gansberger K."/>
            <person name="Moffat K."/>
            <person name="Hill J."/>
            <person name="Bera J."/>
            <person name="Fadrosh D."/>
            <person name="Jin S."/>
            <person name="Johri S."/>
            <person name="Kim M."/>
            <person name="Overton L."/>
            <person name="Reardon M."/>
            <person name="Tsitrin T."/>
            <person name="Vuong H."/>
            <person name="Weaver B."/>
            <person name="Ciecko A."/>
            <person name="Tallon L."/>
            <person name="Jackson J."/>
            <person name="Pai G."/>
            <person name="Aken S.V."/>
            <person name="Utterback T."/>
            <person name="Reidmuller S."/>
            <person name="Feldblyum T."/>
            <person name="Hsiao J."/>
            <person name="Zismann V."/>
            <person name="Iobst S."/>
            <person name="de Vazeille A.R."/>
            <person name="Buell C.R."/>
            <person name="Ying K."/>
            <person name="Li Y."/>
            <person name="Lu T."/>
            <person name="Huang Y."/>
            <person name="Zhao Q."/>
            <person name="Feng Q."/>
            <person name="Zhang L."/>
            <person name="Zhu J."/>
            <person name="Weng Q."/>
            <person name="Mu J."/>
            <person name="Lu Y."/>
            <person name="Fan D."/>
            <person name="Liu Y."/>
            <person name="Guan J."/>
            <person name="Zhang Y."/>
            <person name="Yu S."/>
            <person name="Liu X."/>
            <person name="Zhang Y."/>
            <person name="Hong G."/>
            <person name="Han B."/>
            <person name="Choisne N."/>
            <person name="Demange N."/>
            <person name="Orjeda G."/>
            <person name="Samain S."/>
            <person name="Cattolico L."/>
            <person name="Pelletier E."/>
            <person name="Couloux A."/>
            <person name="Segurens B."/>
            <person name="Wincker P."/>
            <person name="D'Hont A."/>
            <person name="Scarpelli C."/>
            <person name="Weissenbach J."/>
            <person name="Salanoubat M."/>
            <person name="Quetier F."/>
            <person name="Yu Y."/>
            <person name="Kim H.R."/>
            <person name="Rambo T."/>
            <person name="Currie J."/>
            <person name="Collura K."/>
            <person name="Luo M."/>
            <person name="Yang T."/>
            <person name="Ammiraju J.S.S."/>
            <person name="Engler F."/>
            <person name="Soderlund C."/>
            <person name="Wing R.A."/>
            <person name="Palmer L.E."/>
            <person name="de la Bastide M."/>
            <person name="Spiegel L."/>
            <person name="Nascimento L."/>
            <person name="Zutavern T."/>
            <person name="O'Shaughnessy A."/>
            <person name="Dike S."/>
            <person name="Dedhia N."/>
            <person name="Preston R."/>
            <person name="Balija V."/>
            <person name="McCombie W.R."/>
            <person name="Chow T."/>
            <person name="Chen H."/>
            <person name="Chung M."/>
            <person name="Chen C."/>
            <person name="Shaw J."/>
            <person name="Wu H."/>
            <person name="Hsiao K."/>
            <person name="Chao Y."/>
            <person name="Chu M."/>
            <person name="Cheng C."/>
            <person name="Hour A."/>
            <person name="Lee P."/>
            <person name="Lin S."/>
            <person name="Lin Y."/>
            <person name="Liou J."/>
            <person name="Liu S."/>
            <person name="Hsing Y."/>
            <person name="Raghuvanshi S."/>
            <person name="Mohanty A."/>
            <person name="Bharti A.K."/>
            <person name="Gaur A."/>
            <person name="Gupta V."/>
            <person name="Kumar D."/>
            <person name="Ravi V."/>
            <person name="Vij S."/>
            <person name="Kapur A."/>
            <person name="Khurana P."/>
            <person name="Khurana P."/>
            <person name="Khurana J.P."/>
            <person name="Tyagi A.K."/>
            <person name="Gaikwad K."/>
            <person name="Singh A."/>
            <person name="Dalal V."/>
            <person name="Srivastava S."/>
            <person name="Dixit A."/>
            <person name="Pal A.K."/>
            <person name="Ghazi I.A."/>
            <person name="Yadav M."/>
            <person name="Pandit A."/>
            <person name="Bhargava A."/>
            <person name="Sureshbabu K."/>
            <person name="Batra K."/>
            <person name="Sharma T.R."/>
            <person name="Mohapatra T."/>
            <person name="Singh N.K."/>
            <person name="Messing J."/>
            <person name="Nelson A.B."/>
            <person name="Fuks G."/>
            <person name="Kavchok S."/>
            <person name="Keizer G."/>
            <person name="Linton E."/>
            <person name="Llaca V."/>
            <person name="Song R."/>
            <person name="Tanyolac B."/>
            <person name="Young S."/>
            <person name="Ho-Il K."/>
            <person name="Hahn J.H."/>
            <person name="Sangsakoo G."/>
            <person name="Vanavichit A."/>
            <person name="de Mattos Luiz.A.T."/>
            <person name="Zimmer P.D."/>
            <person name="Malone G."/>
            <person name="Dellagostin O."/>
            <person name="de Oliveira A.C."/>
            <person name="Bevan M."/>
            <person name="Bancroft I."/>
            <person name="Minx P."/>
            <person name="Cordum H."/>
            <person name="Wilson R."/>
            <person name="Cheng Z."/>
            <person name="Jin W."/>
            <person name="Jiang J."/>
            <person name="Leong S.A."/>
            <person name="Iwama H."/>
            <person name="Gojobori T."/>
            <person name="Itoh T."/>
            <person name="Niimura Y."/>
            <person name="Fujii Y."/>
            <person name="Habara T."/>
            <person name="Sakai H."/>
            <person name="Sato Y."/>
            <person name="Wilson G."/>
            <person name="Kumar K."/>
            <person name="McCouch S."/>
            <person name="Juretic N."/>
            <person name="Hoen D."/>
            <person name="Wright S."/>
            <person name="Bruskiewich R."/>
            <person name="Bureau T."/>
            <person name="Miyao A."/>
            <person name="Hirochika H."/>
            <person name="Nishikawa T."/>
            <person name="Kadowaki K."/>
            <person name="Sugiura M."/>
            <person name="Burr B."/>
            <person name="Sasaki T."/>
        </authorList>
    </citation>
    <scope>NUCLEOTIDE SEQUENCE [LARGE SCALE GENOMIC DNA]</scope>
    <source>
        <strain evidence="4">cv. Nipponbare</strain>
    </source>
</reference>
<proteinExistence type="predicted"/>
<dbReference type="Proteomes" id="UP000000763">
    <property type="component" value="Chromosome 8"/>
</dbReference>
<evidence type="ECO:0000256" key="1">
    <source>
        <dbReference type="SAM" id="MobiDB-lite"/>
    </source>
</evidence>
<feature type="compositionally biased region" description="Basic and acidic residues" evidence="1">
    <location>
        <begin position="178"/>
        <end position="190"/>
    </location>
</feature>
<evidence type="ECO:0000313" key="3">
    <source>
        <dbReference type="EMBL" id="BAD20171.1"/>
    </source>
</evidence>
<evidence type="ECO:0000313" key="2">
    <source>
        <dbReference type="EMBL" id="BAD13279.1"/>
    </source>
</evidence>
<dbReference type="AlphaFoldDB" id="Q6YWM0"/>
<reference evidence="3" key="2">
    <citation type="submission" date="2004-05" db="EMBL/GenBank/DDBJ databases">
        <title>Oryza sativa nipponbare(GA3) genomic DNA, chromosome 8, BAC clone:OSJNBa0002E10.</title>
        <authorList>
            <person name="Sasaki T."/>
            <person name="Matsumoto T."/>
            <person name="Fujisawa M."/>
        </authorList>
    </citation>
    <scope>NUCLEOTIDE SEQUENCE</scope>
</reference>
<protein>
    <submittedName>
        <fullName evidence="2">Uncharacterized protein</fullName>
    </submittedName>
</protein>
<accession>Q6YWM0</accession>
<feature type="region of interest" description="Disordered" evidence="1">
    <location>
        <begin position="146"/>
        <end position="190"/>
    </location>
</feature>
<sequence>MRAASGSGGGRWRHWADPARHGWWRDVERHLHHRAAAGATSVDPIRHGCRRGGDGRQCVGGDEAVHPAADLCPTRVDLTMVGRIRRDDGYRDNPAWEGAASADLTWHGEARGQRIRPPLRTPRTRIRLRWCVSGVDAGGSMADPVVGDCGRQLRRQRIGPPLRAPRTRRRPPRQRVRTPKDMEEQRRTPP</sequence>
<organism evidence="2 4">
    <name type="scientific">Oryza sativa subsp. japonica</name>
    <name type="common">Rice</name>
    <dbReference type="NCBI Taxonomy" id="39947"/>
    <lineage>
        <taxon>Eukaryota</taxon>
        <taxon>Viridiplantae</taxon>
        <taxon>Streptophyta</taxon>
        <taxon>Embryophyta</taxon>
        <taxon>Tracheophyta</taxon>
        <taxon>Spermatophyta</taxon>
        <taxon>Magnoliopsida</taxon>
        <taxon>Liliopsida</taxon>
        <taxon>Poales</taxon>
        <taxon>Poaceae</taxon>
        <taxon>BOP clade</taxon>
        <taxon>Oryzoideae</taxon>
        <taxon>Oryzeae</taxon>
        <taxon>Oryzinae</taxon>
        <taxon>Oryza</taxon>
        <taxon>Oryza sativa</taxon>
    </lineage>
</organism>
<dbReference type="EMBL" id="AP005754">
    <property type="protein sequence ID" value="BAD13279.1"/>
    <property type="molecule type" value="Genomic_DNA"/>
</dbReference>